<feature type="compositionally biased region" description="Basic and acidic residues" evidence="1">
    <location>
        <begin position="401"/>
        <end position="416"/>
    </location>
</feature>
<dbReference type="EMBL" id="AB922241">
    <property type="protein sequence ID" value="BAP68816.1"/>
    <property type="molecule type" value="mRNA"/>
</dbReference>
<feature type="region of interest" description="Disordered" evidence="1">
    <location>
        <begin position="401"/>
        <end position="428"/>
    </location>
</feature>
<dbReference type="AlphaFoldDB" id="A0A090B8B0"/>
<proteinExistence type="evidence at transcript level"/>
<organism evidence="2">
    <name type="scientific">Hyaloperonospora arabidopsidis (strain Emoy2)</name>
    <name type="common">Downy mildew agent</name>
    <name type="synonym">Peronospora arabidopsidis</name>
    <dbReference type="NCBI Taxonomy" id="559515"/>
    <lineage>
        <taxon>Eukaryota</taxon>
        <taxon>Sar</taxon>
        <taxon>Stramenopiles</taxon>
        <taxon>Oomycota</taxon>
        <taxon>Peronosporomycetes</taxon>
        <taxon>Peronosporales</taxon>
        <taxon>Peronosporaceae</taxon>
        <taxon>Hyaloperonospora</taxon>
    </lineage>
</organism>
<reference evidence="2" key="1">
    <citation type="journal article" date="2014" name="PLoS Pathog.">
        <title>Expression profiling during Arabidopsis/downy mildew interaction reveals a highly-expressed effector that attenuates responses to salicylic acid.</title>
        <authorList>
            <person name="Asai S."/>
            <person name="Rallapalli G."/>
            <person name="Piquerez S.J.M."/>
            <person name="Caillaud M.C."/>
            <person name="Furzer O.J."/>
            <person name="Ishaque N."/>
            <person name="Wirthmueller L."/>
            <person name="Fabro G."/>
            <person name="Shirasu K."/>
            <person name="Jones J.D.G."/>
        </authorList>
    </citation>
    <scope>NUCLEOTIDE SEQUENCE</scope>
    <source>
        <strain evidence="2">Emoy2</strain>
    </source>
</reference>
<evidence type="ECO:0000256" key="1">
    <source>
        <dbReference type="SAM" id="MobiDB-lite"/>
    </source>
</evidence>
<accession>A0A090B8B0</accession>
<evidence type="ECO:0000313" key="2">
    <source>
        <dbReference type="EMBL" id="BAP68816.1"/>
    </source>
</evidence>
<sequence length="428" mass="48062">MRLITFALMASTPTFAHSSNSTRIPRSLLTTFNLSASVRFPDGSYDSVHAKRLLGDLNSTLAEERASPCLLKWMEKARASPCLPGSMGEAARIAVANLVTAIHSHGQNLKGLSEAYSKKARSFEAYAIIAYLEIVVPGLLSEQVRTESIRADEVTSLASTISELVKKSLDGRDEFISTVRASLSKRQHTEITPDLLHDLIELVQDKVNTPGVIFKKLDIGGESTWKAGHRIGNPFASPFLGALIEYIKVYNKVHHKSMRLLDAFIAGYGDEGRVAYMLSLGRLSCIYGGEAQKMEKELFVKWLERPETIDNVLKILRAKASIDAEAFVVKGPLKRYILALNRRYSIPKEPTAETLHLLKAGQFKSDNLLKKVKVADRQIKKFLKFDVEDIEEYVRRIRRKEEEARREEENARRIKENAQGPLEKVPQN</sequence>
<name>A0A090B8B0_HYAAE</name>
<gene>
    <name evidence="2" type="primary">HaRxL92</name>
</gene>
<protein>
    <submittedName>
        <fullName evidence="2">RxLR effector candidate protein</fullName>
    </submittedName>
</protein>